<gene>
    <name evidence="2" type="ORF">WG66_4516</name>
</gene>
<reference evidence="2 3" key="1">
    <citation type="submission" date="2015-12" db="EMBL/GenBank/DDBJ databases">
        <title>Draft genome sequence of Moniliophthora roreri, the causal agent of frosty pod rot of cacao.</title>
        <authorList>
            <person name="Aime M.C."/>
            <person name="Diaz-Valderrama J.R."/>
            <person name="Kijpornyongpan T."/>
            <person name="Phillips-Mora W."/>
        </authorList>
    </citation>
    <scope>NUCLEOTIDE SEQUENCE [LARGE SCALE GENOMIC DNA]</scope>
    <source>
        <strain evidence="2 3">MCA 2952</strain>
    </source>
</reference>
<protein>
    <recommendedName>
        <fullName evidence="4">Reverse transcriptase-rnase h-integrase</fullName>
    </recommendedName>
</protein>
<dbReference type="AlphaFoldDB" id="A0A0W0G2W5"/>
<comment type="caution">
    <text evidence="2">The sequence shown here is derived from an EMBL/GenBank/DDBJ whole genome shotgun (WGS) entry which is preliminary data.</text>
</comment>
<name>A0A0W0G2W5_MONRR</name>
<evidence type="ECO:0000313" key="3">
    <source>
        <dbReference type="Proteomes" id="UP000054988"/>
    </source>
</evidence>
<feature type="region of interest" description="Disordered" evidence="1">
    <location>
        <begin position="1"/>
        <end position="20"/>
    </location>
</feature>
<evidence type="ECO:0000256" key="1">
    <source>
        <dbReference type="SAM" id="MobiDB-lite"/>
    </source>
</evidence>
<evidence type="ECO:0000313" key="2">
    <source>
        <dbReference type="EMBL" id="KTB42906.1"/>
    </source>
</evidence>
<evidence type="ECO:0008006" key="4">
    <source>
        <dbReference type="Google" id="ProtNLM"/>
    </source>
</evidence>
<sequence>MVQSDALSRRPDLVDEEENDNEDIVMLPDRLFVNVIDTELKTMLEGALPSDEFLQMTIESLIEKRMPPIKSSLQDWQTEGNLLFYKDRIYVPNDLTLRRLIVKTIHKALPHGHPGQWNTVDQVQRDY</sequence>
<proteinExistence type="predicted"/>
<accession>A0A0W0G2W5</accession>
<organism evidence="2 3">
    <name type="scientific">Moniliophthora roreri</name>
    <name type="common">Frosty pod rot fungus</name>
    <name type="synonym">Monilia roreri</name>
    <dbReference type="NCBI Taxonomy" id="221103"/>
    <lineage>
        <taxon>Eukaryota</taxon>
        <taxon>Fungi</taxon>
        <taxon>Dikarya</taxon>
        <taxon>Basidiomycota</taxon>
        <taxon>Agaricomycotina</taxon>
        <taxon>Agaricomycetes</taxon>
        <taxon>Agaricomycetidae</taxon>
        <taxon>Agaricales</taxon>
        <taxon>Marasmiineae</taxon>
        <taxon>Marasmiaceae</taxon>
        <taxon>Moniliophthora</taxon>
    </lineage>
</organism>
<dbReference type="EMBL" id="LATX01001285">
    <property type="protein sequence ID" value="KTB42906.1"/>
    <property type="molecule type" value="Genomic_DNA"/>
</dbReference>
<dbReference type="Proteomes" id="UP000054988">
    <property type="component" value="Unassembled WGS sequence"/>
</dbReference>